<protein>
    <submittedName>
        <fullName evidence="1">Uncharacterized protein</fullName>
    </submittedName>
</protein>
<accession>A0A916NL11</accession>
<name>A0A916NL11_9BACT</name>
<comment type="caution">
    <text evidence="1">The sequence shown here is derived from an EMBL/GenBank/DDBJ whole genome shotgun (WGS) entry which is preliminary data.</text>
</comment>
<sequence>MHFVRLGFYDFGLKYGINGFSPLFFRFGNEMRVDQILLYEIYCSKLGGG</sequence>
<reference evidence="1" key="1">
    <citation type="submission" date="2021-04" db="EMBL/GenBank/DDBJ databases">
        <authorList>
            <person name="Rodrigo-Torres L."/>
            <person name="Arahal R. D."/>
            <person name="Lucena T."/>
        </authorList>
    </citation>
    <scope>NUCLEOTIDE SEQUENCE</scope>
    <source>
        <strain evidence="1">CECT 9275</strain>
    </source>
</reference>
<evidence type="ECO:0000313" key="2">
    <source>
        <dbReference type="Proteomes" id="UP000680038"/>
    </source>
</evidence>
<dbReference type="EMBL" id="CAJRAF010000002">
    <property type="protein sequence ID" value="CAG4998507.1"/>
    <property type="molecule type" value="Genomic_DNA"/>
</dbReference>
<dbReference type="AlphaFoldDB" id="A0A916NL11"/>
<proteinExistence type="predicted"/>
<keyword evidence="2" id="KW-1185">Reference proteome</keyword>
<dbReference type="Proteomes" id="UP000680038">
    <property type="component" value="Unassembled WGS sequence"/>
</dbReference>
<gene>
    <name evidence="1" type="ORF">DYBT9275_02014</name>
</gene>
<organism evidence="1 2">
    <name type="scientific">Dyadobacter helix</name>
    <dbReference type="NCBI Taxonomy" id="2822344"/>
    <lineage>
        <taxon>Bacteria</taxon>
        <taxon>Pseudomonadati</taxon>
        <taxon>Bacteroidota</taxon>
        <taxon>Cytophagia</taxon>
        <taxon>Cytophagales</taxon>
        <taxon>Spirosomataceae</taxon>
        <taxon>Dyadobacter</taxon>
    </lineage>
</organism>
<evidence type="ECO:0000313" key="1">
    <source>
        <dbReference type="EMBL" id="CAG4998507.1"/>
    </source>
</evidence>